<dbReference type="EMBL" id="JAGQHS010000247">
    <property type="protein sequence ID" value="MCA9759009.1"/>
    <property type="molecule type" value="Genomic_DNA"/>
</dbReference>
<feature type="non-terminal residue" evidence="5">
    <location>
        <position position="538"/>
    </location>
</feature>
<feature type="compositionally biased region" description="Low complexity" evidence="3">
    <location>
        <begin position="480"/>
        <end position="491"/>
    </location>
</feature>
<dbReference type="Pfam" id="PF00158">
    <property type="entry name" value="Sigma54_activat"/>
    <property type="match status" value="1"/>
</dbReference>
<dbReference type="Gene3D" id="1.10.8.60">
    <property type="match status" value="1"/>
</dbReference>
<feature type="compositionally biased region" description="Basic and acidic residues" evidence="3">
    <location>
        <begin position="101"/>
        <end position="114"/>
    </location>
</feature>
<feature type="compositionally biased region" description="Polar residues" evidence="3">
    <location>
        <begin position="492"/>
        <end position="504"/>
    </location>
</feature>
<evidence type="ECO:0000256" key="3">
    <source>
        <dbReference type="SAM" id="MobiDB-lite"/>
    </source>
</evidence>
<gene>
    <name evidence="5" type="ORF">KDA27_24665</name>
</gene>
<feature type="region of interest" description="Disordered" evidence="3">
    <location>
        <begin position="470"/>
        <end position="513"/>
    </location>
</feature>
<dbReference type="InterPro" id="IPR003593">
    <property type="entry name" value="AAA+_ATPase"/>
</dbReference>
<name>A0A956NHB3_UNCEI</name>
<dbReference type="GO" id="GO:0005524">
    <property type="term" value="F:ATP binding"/>
    <property type="evidence" value="ECO:0007669"/>
    <property type="project" value="UniProtKB-KW"/>
</dbReference>
<dbReference type="Pfam" id="PF25601">
    <property type="entry name" value="AAA_lid_14"/>
    <property type="match status" value="1"/>
</dbReference>
<organism evidence="5 6">
    <name type="scientific">Eiseniibacteriota bacterium</name>
    <dbReference type="NCBI Taxonomy" id="2212470"/>
    <lineage>
        <taxon>Bacteria</taxon>
        <taxon>Candidatus Eiseniibacteriota</taxon>
    </lineage>
</organism>
<comment type="caution">
    <text evidence="5">The sequence shown here is derived from an EMBL/GenBank/DDBJ whole genome shotgun (WGS) entry which is preliminary data.</text>
</comment>
<evidence type="ECO:0000256" key="1">
    <source>
        <dbReference type="ARBA" id="ARBA00022741"/>
    </source>
</evidence>
<sequence length="538" mass="58809">MRRVLLSWIGYADLSAVLTDPVRGGGPIVQVLDHFSFDEVRLLCDYPRAQAETYVAWLRGRIDAPIDVRWVDLSSPTEFAEIYHVAARACRDAQSDSVDQGTDRRDRDRTEGRPTRLAGPGAELTLHLSPGTPAMQAVWILLGKTFFVARFVEASRERGPRTVEIPFDIAADFVPAYLRDADARIAEIVAGETPPHAAFADIVHRSSAMRRVVARAQRVALRSVPVLIEGESGTGKELFAKAIHSASPRQARPLVTVNCGAIPETLLESQLFGHERGAFTGAHGRRIGLFEQADGSTLFLDEIGELPLTAQVRLLRVVQEGEVLRVGSSTPIQVDVRIIAATNRSLVEEVRQRRFREDLFYRLAVGVLRLPPLREREGDLGLLVDTLLERVNEEGTEDPAYEKKRLTVGARRTLLRHPWLGNVRELLNTLRRCALWSTTPEITETDVTESLHLGPTSSTGVAEAVVAQPGLAEPSGGVPGADPAGTAAGGTQPRSPGSTDTTPPSFDRPLGNGIEIRGLIGDLARRYLRLALEQSEGN</sequence>
<evidence type="ECO:0000256" key="2">
    <source>
        <dbReference type="ARBA" id="ARBA00022840"/>
    </source>
</evidence>
<dbReference type="PROSITE" id="PS00675">
    <property type="entry name" value="SIGMA54_INTERACT_1"/>
    <property type="match status" value="1"/>
</dbReference>
<dbReference type="SUPFAM" id="SSF52540">
    <property type="entry name" value="P-loop containing nucleoside triphosphate hydrolases"/>
    <property type="match status" value="1"/>
</dbReference>
<dbReference type="InterPro" id="IPR058031">
    <property type="entry name" value="AAA_lid_NorR"/>
</dbReference>
<dbReference type="InterPro" id="IPR025662">
    <property type="entry name" value="Sigma_54_int_dom_ATP-bd_1"/>
</dbReference>
<dbReference type="InterPro" id="IPR002078">
    <property type="entry name" value="Sigma_54_int"/>
</dbReference>
<evidence type="ECO:0000259" key="4">
    <source>
        <dbReference type="PROSITE" id="PS50045"/>
    </source>
</evidence>
<reference evidence="5" key="2">
    <citation type="journal article" date="2021" name="Microbiome">
        <title>Successional dynamics and alternative stable states in a saline activated sludge microbial community over 9 years.</title>
        <authorList>
            <person name="Wang Y."/>
            <person name="Ye J."/>
            <person name="Ju F."/>
            <person name="Liu L."/>
            <person name="Boyd J.A."/>
            <person name="Deng Y."/>
            <person name="Parks D.H."/>
            <person name="Jiang X."/>
            <person name="Yin X."/>
            <person name="Woodcroft B.J."/>
            <person name="Tyson G.W."/>
            <person name="Hugenholtz P."/>
            <person name="Polz M.F."/>
            <person name="Zhang T."/>
        </authorList>
    </citation>
    <scope>NUCLEOTIDE SEQUENCE</scope>
    <source>
        <strain evidence="5">HKST-UBA02</strain>
    </source>
</reference>
<dbReference type="SMART" id="SM00382">
    <property type="entry name" value="AAA"/>
    <property type="match status" value="1"/>
</dbReference>
<dbReference type="Gene3D" id="3.40.50.300">
    <property type="entry name" value="P-loop containing nucleotide triphosphate hydrolases"/>
    <property type="match status" value="1"/>
</dbReference>
<dbReference type="AlphaFoldDB" id="A0A956NHB3"/>
<proteinExistence type="predicted"/>
<dbReference type="InterPro" id="IPR027417">
    <property type="entry name" value="P-loop_NTPase"/>
</dbReference>
<dbReference type="FunFam" id="3.40.50.300:FF:000006">
    <property type="entry name" value="DNA-binding transcriptional regulator NtrC"/>
    <property type="match status" value="1"/>
</dbReference>
<keyword evidence="1" id="KW-0547">Nucleotide-binding</keyword>
<keyword evidence="2" id="KW-0067">ATP-binding</keyword>
<protein>
    <submittedName>
        <fullName evidence="5">Sigma-54-dependent Fis family transcriptional regulator</fullName>
    </submittedName>
</protein>
<reference evidence="5" key="1">
    <citation type="submission" date="2020-04" db="EMBL/GenBank/DDBJ databases">
        <authorList>
            <person name="Zhang T."/>
        </authorList>
    </citation>
    <scope>NUCLEOTIDE SEQUENCE</scope>
    <source>
        <strain evidence="5">HKST-UBA02</strain>
    </source>
</reference>
<dbReference type="GO" id="GO:0006355">
    <property type="term" value="P:regulation of DNA-templated transcription"/>
    <property type="evidence" value="ECO:0007669"/>
    <property type="project" value="InterPro"/>
</dbReference>
<evidence type="ECO:0000313" key="6">
    <source>
        <dbReference type="Proteomes" id="UP000739538"/>
    </source>
</evidence>
<feature type="region of interest" description="Disordered" evidence="3">
    <location>
        <begin position="94"/>
        <end position="120"/>
    </location>
</feature>
<dbReference type="Proteomes" id="UP000739538">
    <property type="component" value="Unassembled WGS sequence"/>
</dbReference>
<feature type="domain" description="Sigma-54 factor interaction" evidence="4">
    <location>
        <begin position="202"/>
        <end position="435"/>
    </location>
</feature>
<evidence type="ECO:0000313" key="5">
    <source>
        <dbReference type="EMBL" id="MCA9759009.1"/>
    </source>
</evidence>
<accession>A0A956NHB3</accession>
<dbReference type="PROSITE" id="PS50045">
    <property type="entry name" value="SIGMA54_INTERACT_4"/>
    <property type="match status" value="1"/>
</dbReference>
<dbReference type="PANTHER" id="PTHR32071">
    <property type="entry name" value="TRANSCRIPTIONAL REGULATORY PROTEIN"/>
    <property type="match status" value="1"/>
</dbReference>
<dbReference type="CDD" id="cd00009">
    <property type="entry name" value="AAA"/>
    <property type="match status" value="1"/>
</dbReference>